<evidence type="ECO:0000313" key="2">
    <source>
        <dbReference type="Proteomes" id="UP000478417"/>
    </source>
</evidence>
<protein>
    <submittedName>
        <fullName evidence="1">Uncharacterized protein</fullName>
    </submittedName>
</protein>
<keyword evidence="2" id="KW-1185">Reference proteome</keyword>
<name>A0A6B2M594_9BACT</name>
<dbReference type="AlphaFoldDB" id="A0A6B2M594"/>
<reference evidence="1 2" key="1">
    <citation type="submission" date="2020-02" db="EMBL/GenBank/DDBJ databases">
        <title>Albibacoteraceae fam. nov., the first described family within the subdivision 4 Verrucomicrobia.</title>
        <authorList>
            <person name="Xi F."/>
        </authorList>
    </citation>
    <scope>NUCLEOTIDE SEQUENCE [LARGE SCALE GENOMIC DNA]</scope>
    <source>
        <strain evidence="1 2">CK1056</strain>
    </source>
</reference>
<dbReference type="Gene3D" id="3.40.50.150">
    <property type="entry name" value="Vaccinia Virus protein VP39"/>
    <property type="match status" value="1"/>
</dbReference>
<gene>
    <name evidence="1" type="ORF">G0Q06_12865</name>
</gene>
<proteinExistence type="predicted"/>
<accession>A0A6B2M594</accession>
<dbReference type="InterPro" id="IPR029063">
    <property type="entry name" value="SAM-dependent_MTases_sf"/>
</dbReference>
<dbReference type="RefSeq" id="WP_163966793.1">
    <property type="nucleotide sequence ID" value="NZ_JAAGNX010000003.1"/>
</dbReference>
<dbReference type="Proteomes" id="UP000478417">
    <property type="component" value="Unassembled WGS sequence"/>
</dbReference>
<evidence type="ECO:0000313" key="1">
    <source>
        <dbReference type="EMBL" id="NDV63349.1"/>
    </source>
</evidence>
<organism evidence="1 2">
    <name type="scientific">Oceanipulchritudo coccoides</name>
    <dbReference type="NCBI Taxonomy" id="2706888"/>
    <lineage>
        <taxon>Bacteria</taxon>
        <taxon>Pseudomonadati</taxon>
        <taxon>Verrucomicrobiota</taxon>
        <taxon>Opitutia</taxon>
        <taxon>Puniceicoccales</taxon>
        <taxon>Oceanipulchritudinaceae</taxon>
        <taxon>Oceanipulchritudo</taxon>
    </lineage>
</organism>
<comment type="caution">
    <text evidence="1">The sequence shown here is derived from an EMBL/GenBank/DDBJ whole genome shotgun (WGS) entry which is preliminary data.</text>
</comment>
<sequence length="142" mass="16455">MKKTRNESPGHQAEKDRIEALCRDPRAAVYVEYRNADLVVVDIPTVTTVAIEVESTPRNVLRNIRRNLKNGCHGVLVVSRDERFFEQISRTIARHLTSTERTKVRLVKSGDIYALTIQDFIQTIISNPKRKKKNEHHKSERH</sequence>
<dbReference type="EMBL" id="JAAGNX010000003">
    <property type="protein sequence ID" value="NDV63349.1"/>
    <property type="molecule type" value="Genomic_DNA"/>
</dbReference>